<evidence type="ECO:0000256" key="2">
    <source>
        <dbReference type="ARBA" id="ARBA00022679"/>
    </source>
</evidence>
<comment type="caution">
    <text evidence="6">The sequence shown here is derived from an EMBL/GenBank/DDBJ whole genome shotgun (WGS) entry which is preliminary data.</text>
</comment>
<dbReference type="PANTHER" id="PTHR10434:SF66">
    <property type="entry name" value="PHOSPHOLIPID_GLYCEROL ACYLTRANSFERASE DOMAIN-CONTAINING PROTEIN"/>
    <property type="match status" value="1"/>
</dbReference>
<name>A0A641RRW2_BACOV</name>
<dbReference type="GO" id="GO:0032259">
    <property type="term" value="P:methylation"/>
    <property type="evidence" value="ECO:0007669"/>
    <property type="project" value="UniProtKB-KW"/>
</dbReference>
<sequence length="350" mass="40964">AIIRYVDFYYIGEGYEQYMERMRKKVKEGYSIAIFPEGTRTYNGKMKRFHKGAFYLAEALKLDILPILLYGNNKIIAKAQPFNIRKGIIYTEILPRIPLDDLSFGSTYQERTKRISAYMKEVYARICREQNTTDNPAFYEALIQNYIYKGPVVEWYIRIKVKMEKNYRLFNRLIPVQGQITDIGCGFGPLCYMLSLLSEDREILGIDYDEDKIALAQHGWLRNEHLQFKHGNALEYPLPESDVFILNDMLHYMSYEHQQTLLLKCAGRLRSQGMIIIRDGNSANASKHRLTRFTELLSTRIFNFNRTTGELYFTTETQLREIAVACGMAVEIIPNDKYTSNTIYIFRKPN</sequence>
<dbReference type="Pfam" id="PF13649">
    <property type="entry name" value="Methyltransf_25"/>
    <property type="match status" value="1"/>
</dbReference>
<keyword evidence="3" id="KW-0012">Acyltransferase</keyword>
<feature type="non-terminal residue" evidence="6">
    <location>
        <position position="1"/>
    </location>
</feature>
<reference evidence="6" key="1">
    <citation type="journal article" date="2019" name="Nat. Med.">
        <title>A library of human gut bacterial isolates paired with longitudinal multiomics data enables mechanistic microbiome research.</title>
        <authorList>
            <person name="Poyet M."/>
            <person name="Groussin M."/>
            <person name="Gibbons S.M."/>
            <person name="Avila-Pacheco J."/>
            <person name="Jiang X."/>
            <person name="Kearney S.M."/>
            <person name="Perrotta A.R."/>
            <person name="Berdy B."/>
            <person name="Zhao S."/>
            <person name="Lieberman T.D."/>
            <person name="Swanson P.K."/>
            <person name="Smith M."/>
            <person name="Roesemann S."/>
            <person name="Alexander J.E."/>
            <person name="Rich S.A."/>
            <person name="Livny J."/>
            <person name="Vlamakis H."/>
            <person name="Clish C."/>
            <person name="Bullock K."/>
            <person name="Deik A."/>
            <person name="Scott J."/>
            <person name="Pierce K.A."/>
            <person name="Xavier R.J."/>
            <person name="Alm E.J."/>
        </authorList>
    </citation>
    <scope>NUCLEOTIDE SEQUENCE</scope>
    <source>
        <strain evidence="6">BIOML-A147</strain>
    </source>
</reference>
<proteinExistence type="predicted"/>
<dbReference type="Gene3D" id="3.40.50.150">
    <property type="entry name" value="Vaccinia Virus protein VP39"/>
    <property type="match status" value="1"/>
</dbReference>
<dbReference type="CDD" id="cd07989">
    <property type="entry name" value="LPLAT_AGPAT-like"/>
    <property type="match status" value="1"/>
</dbReference>
<comment type="pathway">
    <text evidence="1">Lipid metabolism.</text>
</comment>
<dbReference type="GO" id="GO:0003841">
    <property type="term" value="F:1-acylglycerol-3-phosphate O-acyltransferase activity"/>
    <property type="evidence" value="ECO:0007669"/>
    <property type="project" value="TreeGrafter"/>
</dbReference>
<feature type="domain" description="Phospholipid/glycerol acyltransferase" evidence="4">
    <location>
        <begin position="16"/>
        <end position="68"/>
    </location>
</feature>
<dbReference type="AlphaFoldDB" id="A0A641RRW2"/>
<dbReference type="Pfam" id="PF01553">
    <property type="entry name" value="Acyltransferase"/>
    <property type="match status" value="1"/>
</dbReference>
<keyword evidence="6" id="KW-0489">Methyltransferase</keyword>
<evidence type="ECO:0000259" key="5">
    <source>
        <dbReference type="Pfam" id="PF13649"/>
    </source>
</evidence>
<evidence type="ECO:0000256" key="1">
    <source>
        <dbReference type="ARBA" id="ARBA00005189"/>
    </source>
</evidence>
<evidence type="ECO:0000313" key="6">
    <source>
        <dbReference type="EMBL" id="KAA4019571.1"/>
    </source>
</evidence>
<dbReference type="SUPFAM" id="SSF69593">
    <property type="entry name" value="Glycerol-3-phosphate (1)-acyltransferase"/>
    <property type="match status" value="1"/>
</dbReference>
<dbReference type="InterPro" id="IPR041698">
    <property type="entry name" value="Methyltransf_25"/>
</dbReference>
<dbReference type="GO" id="GO:0006654">
    <property type="term" value="P:phosphatidic acid biosynthetic process"/>
    <property type="evidence" value="ECO:0007669"/>
    <property type="project" value="TreeGrafter"/>
</dbReference>
<dbReference type="PANTHER" id="PTHR10434">
    <property type="entry name" value="1-ACYL-SN-GLYCEROL-3-PHOSPHATE ACYLTRANSFERASE"/>
    <property type="match status" value="1"/>
</dbReference>
<feature type="domain" description="Methyltransferase" evidence="5">
    <location>
        <begin position="180"/>
        <end position="273"/>
    </location>
</feature>
<dbReference type="GO" id="GO:0008168">
    <property type="term" value="F:methyltransferase activity"/>
    <property type="evidence" value="ECO:0007669"/>
    <property type="project" value="UniProtKB-KW"/>
</dbReference>
<gene>
    <name evidence="6" type="ORF">F3D60_29740</name>
</gene>
<evidence type="ECO:0000259" key="4">
    <source>
        <dbReference type="Pfam" id="PF01553"/>
    </source>
</evidence>
<organism evidence="6">
    <name type="scientific">Bacteroides ovatus</name>
    <dbReference type="NCBI Taxonomy" id="28116"/>
    <lineage>
        <taxon>Bacteria</taxon>
        <taxon>Pseudomonadati</taxon>
        <taxon>Bacteroidota</taxon>
        <taxon>Bacteroidia</taxon>
        <taxon>Bacteroidales</taxon>
        <taxon>Bacteroidaceae</taxon>
        <taxon>Bacteroides</taxon>
    </lineage>
</organism>
<accession>A0A641RRW2</accession>
<dbReference type="InterPro" id="IPR029063">
    <property type="entry name" value="SAM-dependent_MTases_sf"/>
</dbReference>
<protein>
    <submittedName>
        <fullName evidence="6">Methyltransferase domain-containing protein</fullName>
    </submittedName>
</protein>
<keyword evidence="2 6" id="KW-0808">Transferase</keyword>
<dbReference type="EMBL" id="VWKO01000443">
    <property type="protein sequence ID" value="KAA4019571.1"/>
    <property type="molecule type" value="Genomic_DNA"/>
</dbReference>
<evidence type="ECO:0000256" key="3">
    <source>
        <dbReference type="ARBA" id="ARBA00023315"/>
    </source>
</evidence>
<dbReference type="SUPFAM" id="SSF53335">
    <property type="entry name" value="S-adenosyl-L-methionine-dependent methyltransferases"/>
    <property type="match status" value="1"/>
</dbReference>
<dbReference type="InterPro" id="IPR002123">
    <property type="entry name" value="Plipid/glycerol_acylTrfase"/>
</dbReference>